<keyword evidence="1" id="KW-1185">Reference proteome</keyword>
<dbReference type="WBParaSite" id="sdigi.contig922.g10002.t1">
    <property type="protein sequence ID" value="sdigi.contig922.g10002.t1"/>
    <property type="gene ID" value="sdigi.contig922.g10002"/>
</dbReference>
<name>A0A915Q6I9_9BILA</name>
<sequence>MAILYGELQLLMKNAENLKSFGEINECNSNLKSRNDSQNDSVKKLDAVLNESKDGKLEELKMRSYSRSKSNDDAEVVALDGKYQNWKKIFQPNHVIDMSTNLVNQTAPTIECNISSSNPRTESEDGDSEEQLTSVISWIESPNISEKFRGSASYHNVHHRRRSSQVAEQVWRLRHKQQAQDNNDNEISTEKKLSLAKTEVLPKKEMALRISKGSQSTALNRTVEGFDHRCSIARQRTPLTVEQCAELDEELDSNLGVVKKMIKQLEKPRTLIASHQHAI</sequence>
<accession>A0A915Q6I9</accession>
<evidence type="ECO:0000313" key="1">
    <source>
        <dbReference type="Proteomes" id="UP000887581"/>
    </source>
</evidence>
<organism evidence="1 2">
    <name type="scientific">Setaria digitata</name>
    <dbReference type="NCBI Taxonomy" id="48799"/>
    <lineage>
        <taxon>Eukaryota</taxon>
        <taxon>Metazoa</taxon>
        <taxon>Ecdysozoa</taxon>
        <taxon>Nematoda</taxon>
        <taxon>Chromadorea</taxon>
        <taxon>Rhabditida</taxon>
        <taxon>Spirurina</taxon>
        <taxon>Spiruromorpha</taxon>
        <taxon>Filarioidea</taxon>
        <taxon>Setariidae</taxon>
        <taxon>Setaria</taxon>
    </lineage>
</organism>
<protein>
    <submittedName>
        <fullName evidence="2">DUF3741 domain-containing protein</fullName>
    </submittedName>
</protein>
<reference evidence="2" key="1">
    <citation type="submission" date="2022-11" db="UniProtKB">
        <authorList>
            <consortium name="WormBaseParasite"/>
        </authorList>
    </citation>
    <scope>IDENTIFICATION</scope>
</reference>
<dbReference type="Proteomes" id="UP000887581">
    <property type="component" value="Unplaced"/>
</dbReference>
<evidence type="ECO:0000313" key="2">
    <source>
        <dbReference type="WBParaSite" id="sdigi.contig922.g10002.t1"/>
    </source>
</evidence>
<proteinExistence type="predicted"/>
<dbReference type="AlphaFoldDB" id="A0A915Q6I9"/>